<organism evidence="1 2">
    <name type="scientific">Wuchereria bancrofti</name>
    <dbReference type="NCBI Taxonomy" id="6293"/>
    <lineage>
        <taxon>Eukaryota</taxon>
        <taxon>Metazoa</taxon>
        <taxon>Ecdysozoa</taxon>
        <taxon>Nematoda</taxon>
        <taxon>Chromadorea</taxon>
        <taxon>Rhabditida</taxon>
        <taxon>Spirurina</taxon>
        <taxon>Spiruromorpha</taxon>
        <taxon>Filarioidea</taxon>
        <taxon>Onchocercidae</taxon>
        <taxon>Wuchereria</taxon>
    </lineage>
</organism>
<protein>
    <submittedName>
        <fullName evidence="1">Uncharacterized protein</fullName>
    </submittedName>
</protein>
<dbReference type="AlphaFoldDB" id="J9AWC3"/>
<dbReference type="Proteomes" id="UP000004810">
    <property type="component" value="Unassembled WGS sequence"/>
</dbReference>
<feature type="non-terminal residue" evidence="1">
    <location>
        <position position="114"/>
    </location>
</feature>
<gene>
    <name evidence="1" type="ORF">WUBG_10218</name>
</gene>
<proteinExistence type="predicted"/>
<comment type="caution">
    <text evidence="1">The sequence shown here is derived from an EMBL/GenBank/DDBJ whole genome shotgun (WGS) entry which is preliminary data.</text>
</comment>
<dbReference type="EMBL" id="ADBV01006111">
    <property type="protein sequence ID" value="EJW78870.1"/>
    <property type="molecule type" value="Genomic_DNA"/>
</dbReference>
<name>J9AWC3_WUCBA</name>
<sequence>MHYLLPVYLTFSAQLLYLKYSIITASDLSLDIGSGAASQLIREAAHQLLSSPRSLYLSFRTHESPLLLPLAYIKTYNQISYSNVTVKFYPDTIRLKASSVRINSKSNITPNIWP</sequence>
<evidence type="ECO:0000313" key="1">
    <source>
        <dbReference type="EMBL" id="EJW78870.1"/>
    </source>
</evidence>
<accession>J9AWC3</accession>
<reference evidence="2" key="1">
    <citation type="submission" date="2012-08" db="EMBL/GenBank/DDBJ databases">
        <title>The Genome Sequence of Wuchereria bancrofti.</title>
        <authorList>
            <person name="Nutman T.B."/>
            <person name="Fink D.L."/>
            <person name="Russ C."/>
            <person name="Young S."/>
            <person name="Zeng Q."/>
            <person name="Koehrsen M."/>
            <person name="Alvarado L."/>
            <person name="Berlin A."/>
            <person name="Chapman S.B."/>
            <person name="Chen Z."/>
            <person name="Freedman E."/>
            <person name="Gellesch M."/>
            <person name="Goldberg J."/>
            <person name="Griggs A."/>
            <person name="Gujja S."/>
            <person name="Heilman E.R."/>
            <person name="Heiman D."/>
            <person name="Hepburn T."/>
            <person name="Howarth C."/>
            <person name="Jen D."/>
            <person name="Larson L."/>
            <person name="Lewis B."/>
            <person name="Mehta T."/>
            <person name="Park D."/>
            <person name="Pearson M."/>
            <person name="Roberts A."/>
            <person name="Saif S."/>
            <person name="Shea T."/>
            <person name="Shenoy N."/>
            <person name="Sisk P."/>
            <person name="Stolte C."/>
            <person name="Sykes S."/>
            <person name="Walk T."/>
            <person name="White J."/>
            <person name="Yandava C."/>
            <person name="Haas B."/>
            <person name="Henn M.R."/>
            <person name="Nusbaum C."/>
            <person name="Birren B."/>
        </authorList>
    </citation>
    <scope>NUCLEOTIDE SEQUENCE [LARGE SCALE GENOMIC DNA]</scope>
    <source>
        <strain evidence="2">NA</strain>
    </source>
</reference>
<evidence type="ECO:0000313" key="2">
    <source>
        <dbReference type="Proteomes" id="UP000004810"/>
    </source>
</evidence>